<evidence type="ECO:0000256" key="5">
    <source>
        <dbReference type="SAM" id="MobiDB-lite"/>
    </source>
</evidence>
<evidence type="ECO:0000256" key="4">
    <source>
        <dbReference type="ARBA" id="ARBA00023136"/>
    </source>
</evidence>
<dbReference type="RefSeq" id="WP_345042391.1">
    <property type="nucleotide sequence ID" value="NZ_BAAAYL010000001.1"/>
</dbReference>
<protein>
    <submittedName>
        <fullName evidence="6">UbiA family prenyltransferase</fullName>
    </submittedName>
</protein>
<evidence type="ECO:0000256" key="3">
    <source>
        <dbReference type="ARBA" id="ARBA00022989"/>
    </source>
</evidence>
<dbReference type="NCBIfam" id="NF045897">
    <property type="entry name" value="SCO3242_trans"/>
    <property type="match status" value="1"/>
</dbReference>
<keyword evidence="2" id="KW-0812">Transmembrane</keyword>
<comment type="caution">
    <text evidence="6">The sequence shown here is derived from an EMBL/GenBank/DDBJ whole genome shotgun (WGS) entry which is preliminary data.</text>
</comment>
<evidence type="ECO:0000256" key="2">
    <source>
        <dbReference type="ARBA" id="ARBA00022692"/>
    </source>
</evidence>
<dbReference type="InterPro" id="IPR000537">
    <property type="entry name" value="UbiA_prenyltransferase"/>
</dbReference>
<comment type="subcellular location">
    <subcellularLocation>
        <location evidence="1">Membrane</location>
        <topology evidence="1">Multi-pass membrane protein</topology>
    </subcellularLocation>
</comment>
<feature type="region of interest" description="Disordered" evidence="5">
    <location>
        <begin position="220"/>
        <end position="284"/>
    </location>
</feature>
<sequence>MSALAAWAELLRVSALVTVPGDALAGAASVGLRPNRRTALAVGASLCLYEVGMALNDWADRDEDALDRPHRPIPSGRIAPGAALAAAGTLTAAGLTLAARAGRPALATATALAATVWAYDLHLKHTGLGPPTMAAARALDLLLGAAATAYRAPGAATGPAGTAGRPMRQALPHAALLGAHTYAVTTISRHEAHGGPSAVPLAALAATSALGAIAARTRAARNRPSAVLARPGRGRGTQSPSGPRTVGPGAQPLTWRSCISTLPRRGGTGELLRPPPAPPASHNPALRTAHWAAEQFATPAGIAAAAYLHTAAKPYLHAALNPSPPLTQRAVGSGIKAMIPLQAALAARAGAAGTGAVLLALAPLARRLARKVSPT</sequence>
<dbReference type="PANTHER" id="PTHR42723:SF1">
    <property type="entry name" value="CHLOROPHYLL SYNTHASE, CHLOROPLASTIC"/>
    <property type="match status" value="1"/>
</dbReference>
<dbReference type="PANTHER" id="PTHR42723">
    <property type="entry name" value="CHLOROPHYLL SYNTHASE"/>
    <property type="match status" value="1"/>
</dbReference>
<dbReference type="InterPro" id="IPR050475">
    <property type="entry name" value="Prenyltransferase_related"/>
</dbReference>
<proteinExistence type="predicted"/>
<keyword evidence="4" id="KW-0472">Membrane</keyword>
<evidence type="ECO:0000256" key="1">
    <source>
        <dbReference type="ARBA" id="ARBA00004141"/>
    </source>
</evidence>
<dbReference type="InterPro" id="IPR044878">
    <property type="entry name" value="UbiA_sf"/>
</dbReference>
<evidence type="ECO:0000313" key="6">
    <source>
        <dbReference type="EMBL" id="GAA3377746.1"/>
    </source>
</evidence>
<reference evidence="7" key="1">
    <citation type="journal article" date="2019" name="Int. J. Syst. Evol. Microbiol.">
        <title>The Global Catalogue of Microorganisms (GCM) 10K type strain sequencing project: providing services to taxonomists for standard genome sequencing and annotation.</title>
        <authorList>
            <consortium name="The Broad Institute Genomics Platform"/>
            <consortium name="The Broad Institute Genome Sequencing Center for Infectious Disease"/>
            <person name="Wu L."/>
            <person name="Ma J."/>
        </authorList>
    </citation>
    <scope>NUCLEOTIDE SEQUENCE [LARGE SCALE GENOMIC DNA]</scope>
    <source>
        <strain evidence="7">JCM 9651</strain>
    </source>
</reference>
<dbReference type="Pfam" id="PF01040">
    <property type="entry name" value="UbiA"/>
    <property type="match status" value="1"/>
</dbReference>
<accession>A0ABP6SIU4</accession>
<gene>
    <name evidence="6" type="ORF">GCM10020367_54650</name>
</gene>
<keyword evidence="3" id="KW-1133">Transmembrane helix</keyword>
<name>A0ABP6SIU4_9ACTN</name>
<keyword evidence="7" id="KW-1185">Reference proteome</keyword>
<dbReference type="EMBL" id="BAAAYL010000001">
    <property type="protein sequence ID" value="GAA3377746.1"/>
    <property type="molecule type" value="Genomic_DNA"/>
</dbReference>
<evidence type="ECO:0000313" key="7">
    <source>
        <dbReference type="Proteomes" id="UP001499990"/>
    </source>
</evidence>
<organism evidence="6 7">
    <name type="scientific">Streptomyces sannanensis</name>
    <dbReference type="NCBI Taxonomy" id="285536"/>
    <lineage>
        <taxon>Bacteria</taxon>
        <taxon>Bacillati</taxon>
        <taxon>Actinomycetota</taxon>
        <taxon>Actinomycetes</taxon>
        <taxon>Kitasatosporales</taxon>
        <taxon>Streptomycetaceae</taxon>
        <taxon>Streptomyces</taxon>
    </lineage>
</organism>
<dbReference type="Gene3D" id="1.10.357.140">
    <property type="entry name" value="UbiA prenyltransferase"/>
    <property type="match status" value="1"/>
</dbReference>
<dbReference type="Proteomes" id="UP001499990">
    <property type="component" value="Unassembled WGS sequence"/>
</dbReference>